<dbReference type="InterPro" id="IPR032682">
    <property type="entry name" value="Cnd1_C"/>
</dbReference>
<evidence type="ECO:0000256" key="2">
    <source>
        <dbReference type="ARBA" id="ARBA00022618"/>
    </source>
</evidence>
<accession>A0A8R1ICS6</accession>
<reference evidence="11" key="1">
    <citation type="submission" date="2010-08" db="EMBL/GenBank/DDBJ databases">
        <authorList>
            <consortium name="Caenorhabditis japonica Sequencing Consortium"/>
            <person name="Wilson R.K."/>
        </authorList>
    </citation>
    <scope>NUCLEOTIDE SEQUENCE [LARGE SCALE GENOMIC DNA]</scope>
    <source>
        <strain evidence="11">DF5081</strain>
    </source>
</reference>
<dbReference type="PANTHER" id="PTHR14222">
    <property type="entry name" value="CONDENSIN"/>
    <property type="match status" value="1"/>
</dbReference>
<evidence type="ECO:0000313" key="11">
    <source>
        <dbReference type="Proteomes" id="UP000005237"/>
    </source>
</evidence>
<dbReference type="AlphaFoldDB" id="A0A8R1ICS6"/>
<dbReference type="Proteomes" id="UP000005237">
    <property type="component" value="Unassembled WGS sequence"/>
</dbReference>
<dbReference type="GO" id="GO:0007076">
    <property type="term" value="P:mitotic chromosome condensation"/>
    <property type="evidence" value="ECO:0007669"/>
    <property type="project" value="InterPro"/>
</dbReference>
<organism evidence="10 11">
    <name type="scientific">Caenorhabditis japonica</name>
    <dbReference type="NCBI Taxonomy" id="281687"/>
    <lineage>
        <taxon>Eukaryota</taxon>
        <taxon>Metazoa</taxon>
        <taxon>Ecdysozoa</taxon>
        <taxon>Nematoda</taxon>
        <taxon>Chromadorea</taxon>
        <taxon>Rhabditida</taxon>
        <taxon>Rhabditina</taxon>
        <taxon>Rhabditomorpha</taxon>
        <taxon>Rhabditoidea</taxon>
        <taxon>Rhabditidae</taxon>
        <taxon>Peloderinae</taxon>
        <taxon>Caenorhabditis</taxon>
    </lineage>
</organism>
<reference evidence="10" key="2">
    <citation type="submission" date="2022-06" db="UniProtKB">
        <authorList>
            <consortium name="EnsemblMetazoa"/>
        </authorList>
    </citation>
    <scope>IDENTIFICATION</scope>
    <source>
        <strain evidence="10">DF5081</strain>
    </source>
</reference>
<dbReference type="PANTHER" id="PTHR14222:SF1">
    <property type="entry name" value="CONDENSIN-2 COMPLEX SUBUNIT D3"/>
    <property type="match status" value="1"/>
</dbReference>
<evidence type="ECO:0000256" key="4">
    <source>
        <dbReference type="ARBA" id="ARBA00023067"/>
    </source>
</evidence>
<dbReference type="Gene3D" id="1.25.10.10">
    <property type="entry name" value="Leucine-rich Repeat Variant"/>
    <property type="match status" value="1"/>
</dbReference>
<keyword evidence="2" id="KW-0132">Cell division</keyword>
<feature type="compositionally biased region" description="Polar residues" evidence="8">
    <location>
        <begin position="581"/>
        <end position="595"/>
    </location>
</feature>
<feature type="compositionally biased region" description="Polar residues" evidence="8">
    <location>
        <begin position="665"/>
        <end position="677"/>
    </location>
</feature>
<feature type="coiled-coil region" evidence="7">
    <location>
        <begin position="461"/>
        <end position="513"/>
    </location>
</feature>
<dbReference type="GO" id="GO:0042393">
    <property type="term" value="F:histone binding"/>
    <property type="evidence" value="ECO:0007669"/>
    <property type="project" value="TreeGrafter"/>
</dbReference>
<keyword evidence="3" id="KW-0498">Mitosis</keyword>
<feature type="region of interest" description="Disordered" evidence="8">
    <location>
        <begin position="561"/>
        <end position="600"/>
    </location>
</feature>
<dbReference type="InterPro" id="IPR016024">
    <property type="entry name" value="ARM-type_fold"/>
</dbReference>
<name>A0A8R1ICS6_CAEJA</name>
<feature type="domain" description="Condensin complex subunit 1 C-terminal" evidence="9">
    <location>
        <begin position="192"/>
        <end position="297"/>
    </location>
</feature>
<feature type="compositionally biased region" description="Basic and acidic residues" evidence="8">
    <location>
        <begin position="678"/>
        <end position="692"/>
    </location>
</feature>
<comment type="subcellular location">
    <subcellularLocation>
        <location evidence="1">Nucleus</location>
    </subcellularLocation>
</comment>
<feature type="compositionally biased region" description="Basic and acidic residues" evidence="8">
    <location>
        <begin position="761"/>
        <end position="771"/>
    </location>
</feature>
<keyword evidence="4" id="KW-0226">DNA condensation</keyword>
<keyword evidence="11" id="KW-1185">Reference proteome</keyword>
<dbReference type="InterPro" id="IPR026971">
    <property type="entry name" value="CND1/NCAPD3"/>
</dbReference>
<sequence>MGSSNILGSDSILIPTKSIDFIADGPAFRDFAEELLVNCFDTIVQSFEMFKNKEEWKKHAESQERVLCVALHVASEVFSFSPQLIPRHERLGKTLSLIVNSHENHGADASAVNPDMPSAHVTRPPTQLSEMVSSQKTNAGGLMSHEDGVLFSDKVRAVGVLTLANMILSHDRLMKLIPMLVKQLQHNPSHQIRSNIVVAIGDICASYKTDRYAPVLAASLCDPSVIVRRHAINQIARLISVGIFRFNGEIMIRMMLATLDANEDVRNDAKLYISEVLQSEELNFFSLNFVQYMLALTQAKRLVGVSHDEEDRGQVDVAIGGGDPLARPSRIAIYTFMIESLDDRSRFDVKMSICQRIFTPIVNGEYEFSDYNVQCLLDDALLIMASNEMQVKMDVGKNPNENAMEDPSPEVLEAAAGFMQKVYLEHYMKTIVPAILSLREFLNQNHSPLQRKCLIAIRMICFEHKNDMDQILQDNRQLKDEMMFELQRVKQRTEEANRMLDEYLKKVAEYHKNQRRALPQNGESDVREQVGEVVDAPQDNDNVDMVSPVRNNAEEVAEDVMRTPQSSHQKEMPMKTPRTALRSTTEQQSTPQTRPLSPKTLKKIRRSVGALIKNNEMRLTTPQFEETCVDEAENIASSSGKDKEKTIVDEPMKESEEDVEKTLTDVANGQEQQAEQQKGTEVEIQPDEREVVQEIEAPAESEENRDKSRSRRRKTPNYDDNESVDADGRTWKKPKVAPKSPEHDPVENSMNVTLRRSRRARPSERQEELEKQKKKNNKRKAVDEEMDEQEQEQDVDQENASRGVTPFMLDESRLFGAGRQCSTPIKGRDDGEPGDVTFALNLSAITEKEELKHRKSQAQILQNIFEEEEDEEN</sequence>
<feature type="compositionally biased region" description="Acidic residues" evidence="8">
    <location>
        <begin position="784"/>
        <end position="797"/>
    </location>
</feature>
<proteinExistence type="predicted"/>
<protein>
    <submittedName>
        <fullName evidence="10">Cnd1 domain-containing protein</fullName>
    </submittedName>
</protein>
<dbReference type="SUPFAM" id="SSF48371">
    <property type="entry name" value="ARM repeat"/>
    <property type="match status" value="1"/>
</dbReference>
<keyword evidence="5" id="KW-0539">Nucleus</keyword>
<keyword evidence="7" id="KW-0175">Coiled coil</keyword>
<feature type="region of interest" description="Disordered" evidence="8">
    <location>
        <begin position="632"/>
        <end position="834"/>
    </location>
</feature>
<dbReference type="EnsemblMetazoa" id="CJA27707.1">
    <property type="protein sequence ID" value="CJA27707.1"/>
    <property type="gene ID" value="WBGene00183280"/>
</dbReference>
<evidence type="ECO:0000256" key="6">
    <source>
        <dbReference type="ARBA" id="ARBA00023306"/>
    </source>
</evidence>
<dbReference type="GO" id="GO:0005634">
    <property type="term" value="C:nucleus"/>
    <property type="evidence" value="ECO:0007669"/>
    <property type="project" value="UniProtKB-SubCell"/>
</dbReference>
<feature type="compositionally biased region" description="Basic and acidic residues" evidence="8">
    <location>
        <begin position="640"/>
        <end position="654"/>
    </location>
</feature>
<dbReference type="GO" id="GO:0010032">
    <property type="term" value="P:meiotic chromosome condensation"/>
    <property type="evidence" value="ECO:0007669"/>
    <property type="project" value="TreeGrafter"/>
</dbReference>
<evidence type="ECO:0000256" key="5">
    <source>
        <dbReference type="ARBA" id="ARBA00023242"/>
    </source>
</evidence>
<dbReference type="Pfam" id="PF12717">
    <property type="entry name" value="Cnd1"/>
    <property type="match status" value="1"/>
</dbReference>
<dbReference type="InterPro" id="IPR011989">
    <property type="entry name" value="ARM-like"/>
</dbReference>
<dbReference type="GO" id="GO:0000779">
    <property type="term" value="C:condensed chromosome, centromeric region"/>
    <property type="evidence" value="ECO:0007669"/>
    <property type="project" value="TreeGrafter"/>
</dbReference>
<evidence type="ECO:0000256" key="8">
    <source>
        <dbReference type="SAM" id="MobiDB-lite"/>
    </source>
</evidence>
<evidence type="ECO:0000256" key="1">
    <source>
        <dbReference type="ARBA" id="ARBA00004123"/>
    </source>
</evidence>
<keyword evidence="6" id="KW-0131">Cell cycle</keyword>
<evidence type="ECO:0000256" key="7">
    <source>
        <dbReference type="SAM" id="Coils"/>
    </source>
</evidence>
<evidence type="ECO:0000259" key="9">
    <source>
        <dbReference type="Pfam" id="PF12717"/>
    </source>
</evidence>
<evidence type="ECO:0000256" key="3">
    <source>
        <dbReference type="ARBA" id="ARBA00022776"/>
    </source>
</evidence>
<evidence type="ECO:0000313" key="10">
    <source>
        <dbReference type="EnsemblMetazoa" id="CJA27707.1"/>
    </source>
</evidence>
<dbReference type="GO" id="GO:0000796">
    <property type="term" value="C:condensin complex"/>
    <property type="evidence" value="ECO:0007669"/>
    <property type="project" value="TreeGrafter"/>
</dbReference>
<dbReference type="GO" id="GO:0051301">
    <property type="term" value="P:cell division"/>
    <property type="evidence" value="ECO:0007669"/>
    <property type="project" value="UniProtKB-KW"/>
</dbReference>